<proteinExistence type="inferred from homology"/>
<dbReference type="OrthoDB" id="9973935at2759"/>
<comment type="subcellular location">
    <subcellularLocation>
        <location evidence="1">Cytoplasm</location>
    </subcellularLocation>
</comment>
<evidence type="ECO:0000256" key="9">
    <source>
        <dbReference type="ARBA" id="ARBA00040505"/>
    </source>
</evidence>
<evidence type="ECO:0000256" key="2">
    <source>
        <dbReference type="ARBA" id="ARBA00006219"/>
    </source>
</evidence>
<keyword evidence="3" id="KW-0963">Cytoplasm</keyword>
<dbReference type="Gene3D" id="3.90.1200.10">
    <property type="match status" value="1"/>
</dbReference>
<dbReference type="GO" id="GO:0005737">
    <property type="term" value="C:cytoplasm"/>
    <property type="evidence" value="ECO:0007669"/>
    <property type="project" value="UniProtKB-SubCell"/>
</dbReference>
<dbReference type="PANTHER" id="PTHR21064">
    <property type="entry name" value="AMINOGLYCOSIDE PHOSPHOTRANSFERASE DOMAIN-CONTAINING PROTEIN-RELATED"/>
    <property type="match status" value="1"/>
</dbReference>
<gene>
    <name evidence="11" type="ORF">NHX12_033600</name>
</gene>
<dbReference type="InterPro" id="IPR011009">
    <property type="entry name" value="Kinase-like_dom_sf"/>
</dbReference>
<keyword evidence="5" id="KW-0418">Kinase</keyword>
<evidence type="ECO:0000256" key="8">
    <source>
        <dbReference type="ARBA" id="ARBA00038873"/>
    </source>
</evidence>
<dbReference type="AlphaFoldDB" id="A0A9Q0E210"/>
<evidence type="ECO:0000313" key="11">
    <source>
        <dbReference type="EMBL" id="KAJ3599644.1"/>
    </source>
</evidence>
<keyword evidence="12" id="KW-1185">Reference proteome</keyword>
<keyword evidence="4" id="KW-0808">Transferase</keyword>
<reference evidence="11" key="1">
    <citation type="submission" date="2022-07" db="EMBL/GenBank/DDBJ databases">
        <title>Chromosome-level genome of Muraenolepis orangiensis.</title>
        <authorList>
            <person name="Kim J."/>
        </authorList>
    </citation>
    <scope>NUCLEOTIDE SEQUENCE</scope>
    <source>
        <strain evidence="11">KU_S4_2022</strain>
        <tissue evidence="11">Muscle</tissue>
    </source>
</reference>
<comment type="function">
    <text evidence="7">Catalyzes the GTP-dependent phosphorylation of 5-hydroxy-L-lysine.</text>
</comment>
<dbReference type="Gene3D" id="3.30.200.20">
    <property type="entry name" value="Phosphorylase Kinase, domain 1"/>
    <property type="match status" value="1"/>
</dbReference>
<evidence type="ECO:0000256" key="1">
    <source>
        <dbReference type="ARBA" id="ARBA00004496"/>
    </source>
</evidence>
<evidence type="ECO:0000256" key="4">
    <source>
        <dbReference type="ARBA" id="ARBA00022679"/>
    </source>
</evidence>
<dbReference type="SUPFAM" id="SSF56112">
    <property type="entry name" value="Protein kinase-like (PK-like)"/>
    <property type="match status" value="1"/>
</dbReference>
<comment type="similarity">
    <text evidence="2">Belongs to the aminoglycoside phosphotransferase family.</text>
</comment>
<evidence type="ECO:0000313" key="12">
    <source>
        <dbReference type="Proteomes" id="UP001148018"/>
    </source>
</evidence>
<dbReference type="FunFam" id="3.30.200.20:FF:000549">
    <property type="entry name" value="hydroxylysine kinase"/>
    <property type="match status" value="1"/>
</dbReference>
<name>A0A9Q0E210_9TELE</name>
<protein>
    <recommendedName>
        <fullName evidence="9">Hydroxylysine kinase</fullName>
        <ecNumber evidence="8">2.7.1.81</ecNumber>
    </recommendedName>
</protein>
<evidence type="ECO:0000256" key="3">
    <source>
        <dbReference type="ARBA" id="ARBA00022490"/>
    </source>
</evidence>
<dbReference type="Pfam" id="PF01636">
    <property type="entry name" value="APH"/>
    <property type="match status" value="1"/>
</dbReference>
<evidence type="ECO:0000256" key="7">
    <source>
        <dbReference type="ARBA" id="ARBA00037368"/>
    </source>
</evidence>
<evidence type="ECO:0000256" key="6">
    <source>
        <dbReference type="ARBA" id="ARBA00036820"/>
    </source>
</evidence>
<dbReference type="InterPro" id="IPR002575">
    <property type="entry name" value="Aminoglycoside_PTrfase"/>
</dbReference>
<evidence type="ECO:0000259" key="10">
    <source>
        <dbReference type="Pfam" id="PF01636"/>
    </source>
</evidence>
<organism evidence="11 12">
    <name type="scientific">Muraenolepis orangiensis</name>
    <name type="common">Patagonian moray cod</name>
    <dbReference type="NCBI Taxonomy" id="630683"/>
    <lineage>
        <taxon>Eukaryota</taxon>
        <taxon>Metazoa</taxon>
        <taxon>Chordata</taxon>
        <taxon>Craniata</taxon>
        <taxon>Vertebrata</taxon>
        <taxon>Euteleostomi</taxon>
        <taxon>Actinopterygii</taxon>
        <taxon>Neopterygii</taxon>
        <taxon>Teleostei</taxon>
        <taxon>Neoteleostei</taxon>
        <taxon>Acanthomorphata</taxon>
        <taxon>Zeiogadaria</taxon>
        <taxon>Gadariae</taxon>
        <taxon>Gadiformes</taxon>
        <taxon>Muraenolepidoidei</taxon>
        <taxon>Muraenolepididae</taxon>
        <taxon>Muraenolepis</taxon>
    </lineage>
</organism>
<feature type="domain" description="Aminoglycoside phosphotransferase" evidence="10">
    <location>
        <begin position="29"/>
        <end position="275"/>
    </location>
</feature>
<dbReference type="InterPro" id="IPR050249">
    <property type="entry name" value="Pseudomonas-type_ThrB"/>
</dbReference>
<dbReference type="PANTHER" id="PTHR21064:SF1">
    <property type="entry name" value="HYDROXYLYSINE KINASE"/>
    <property type="match status" value="1"/>
</dbReference>
<sequence length="361" mass="40349">MAGRVSKPHLSEDQVSQVVQRLYGLEVSTVRPLPSYDDQNFYVDAPNGSGGGEYLLKVLNSADSQNINLVDVQTKAMLFLLQHGIPAQTAVPTTAGDLMALEEIDCGYGRQKYLVRLLTFLPGTTISKVPVSPQMLYEVGKMAARIDTVLLKMDHPHLSTLQRDTFMWNLSNVPLLEDYVCAMDGDPIQEVVKAVLKEFNTCVLPNRPAFRKCINHGDLNDLNILVVPDKDSGGDHRISGILDFADMSNGYYVHELAICITYMMIEHPDPVAVGRPIRDGWESVVPLNGAERSCLYLLVLCRFCQSLVLGHHALKHQPENEEYLMITARRGKKILRQLWDLGKTEVERVWFQNGQGTAESV</sequence>
<comment type="caution">
    <text evidence="11">The sequence shown here is derived from an EMBL/GenBank/DDBJ whole genome shotgun (WGS) entry which is preliminary data.</text>
</comment>
<accession>A0A9Q0E210</accession>
<dbReference type="EC" id="2.7.1.81" evidence="8"/>
<dbReference type="GO" id="GO:0047992">
    <property type="term" value="F:hydroxylysine kinase activity"/>
    <property type="evidence" value="ECO:0007669"/>
    <property type="project" value="UniProtKB-EC"/>
</dbReference>
<dbReference type="EMBL" id="JANIIK010000048">
    <property type="protein sequence ID" value="KAJ3599644.1"/>
    <property type="molecule type" value="Genomic_DNA"/>
</dbReference>
<dbReference type="FunFam" id="3.90.1200.10:FF:000007">
    <property type="entry name" value="hydroxylysine kinase isoform X1"/>
    <property type="match status" value="1"/>
</dbReference>
<evidence type="ECO:0000256" key="5">
    <source>
        <dbReference type="ARBA" id="ARBA00022777"/>
    </source>
</evidence>
<comment type="catalytic activity">
    <reaction evidence="6">
        <text>(5R)-5-hydroxy-L-lysine + GTP = (5R)-5-phosphooxy-L-lysine + GDP + H(+)</text>
        <dbReference type="Rhea" id="RHEA:19049"/>
        <dbReference type="ChEBI" id="CHEBI:15378"/>
        <dbReference type="ChEBI" id="CHEBI:37565"/>
        <dbReference type="ChEBI" id="CHEBI:57882"/>
        <dbReference type="ChEBI" id="CHEBI:58189"/>
        <dbReference type="ChEBI" id="CHEBI:58357"/>
        <dbReference type="EC" id="2.7.1.81"/>
    </reaction>
</comment>
<dbReference type="Proteomes" id="UP001148018">
    <property type="component" value="Unassembled WGS sequence"/>
</dbReference>